<comment type="caution">
    <text evidence="1">The sequence shown here is derived from an EMBL/GenBank/DDBJ whole genome shotgun (WGS) entry which is preliminary data.</text>
</comment>
<dbReference type="EMBL" id="BOQN01000064">
    <property type="protein sequence ID" value="GIM93211.1"/>
    <property type="molecule type" value="Genomic_DNA"/>
</dbReference>
<dbReference type="Pfam" id="PF15589">
    <property type="entry name" value="Imm21"/>
    <property type="match status" value="1"/>
</dbReference>
<proteinExistence type="predicted"/>
<reference evidence="1 2" key="1">
    <citation type="submission" date="2021-03" db="EMBL/GenBank/DDBJ databases">
        <title>Whole genome shotgun sequence of Actinoplanes toevensis NBRC 105298.</title>
        <authorList>
            <person name="Komaki H."/>
            <person name="Tamura T."/>
        </authorList>
    </citation>
    <scope>NUCLEOTIDE SEQUENCE [LARGE SCALE GENOMIC DNA]</scope>
    <source>
        <strain evidence="1 2">NBRC 105298</strain>
    </source>
</reference>
<name>A0A919TE71_9ACTN</name>
<sequence>MLDARSSLADGALSPVPTWVNSLGGPLIVVPASALADWHGCLESGLVVAGGDVRDDYDRACEIDGLAGMLAVGERGRQGLVLADEPAMTCYLPERRAFLRWLAADSQADLFNAADTVLADPATVWEECGEWETDGPAVLMDSVNAGSELGIPYPDGGKPDHALISIPAAVWRVRATYRWANENTWVGLVQLTSP</sequence>
<dbReference type="InterPro" id="IPR028961">
    <property type="entry name" value="Imm21"/>
</dbReference>
<keyword evidence="2" id="KW-1185">Reference proteome</keyword>
<evidence type="ECO:0000313" key="1">
    <source>
        <dbReference type="EMBL" id="GIM93211.1"/>
    </source>
</evidence>
<accession>A0A919TE71</accession>
<dbReference type="Proteomes" id="UP000677082">
    <property type="component" value="Unassembled WGS sequence"/>
</dbReference>
<organism evidence="1 2">
    <name type="scientific">Paractinoplanes toevensis</name>
    <dbReference type="NCBI Taxonomy" id="571911"/>
    <lineage>
        <taxon>Bacteria</taxon>
        <taxon>Bacillati</taxon>
        <taxon>Actinomycetota</taxon>
        <taxon>Actinomycetes</taxon>
        <taxon>Micromonosporales</taxon>
        <taxon>Micromonosporaceae</taxon>
        <taxon>Paractinoplanes</taxon>
    </lineage>
</organism>
<gene>
    <name evidence="1" type="ORF">Ato02nite_050040</name>
</gene>
<evidence type="ECO:0008006" key="3">
    <source>
        <dbReference type="Google" id="ProtNLM"/>
    </source>
</evidence>
<protein>
    <recommendedName>
        <fullName evidence="3">Immunity protein 21 of polymorphic toxin system</fullName>
    </recommendedName>
</protein>
<dbReference type="AlphaFoldDB" id="A0A919TE71"/>
<evidence type="ECO:0000313" key="2">
    <source>
        <dbReference type="Proteomes" id="UP000677082"/>
    </source>
</evidence>